<dbReference type="Gene3D" id="2.40.128.490">
    <property type="entry name" value="Uncharacterised protein PF14869, DUF4488"/>
    <property type="match status" value="1"/>
</dbReference>
<evidence type="ECO:0000313" key="2">
    <source>
        <dbReference type="Proteomes" id="UP001597049"/>
    </source>
</evidence>
<keyword evidence="2" id="KW-1185">Reference proteome</keyword>
<gene>
    <name evidence="1" type="ORF">ACFQ0R_11785</name>
</gene>
<accession>A0ABW3GRM1</accession>
<dbReference type="RefSeq" id="WP_379658582.1">
    <property type="nucleotide sequence ID" value="NZ_JBHTIV010000013.1"/>
</dbReference>
<sequence>MKLLYIFIISFLSINLVHSQELNGAWKKMSKESKDQKSIKLYSDAYFTSSTYLESTGEFISASGGTYSLSDSDYIENYEIDSRSRSVTGTYLNFDYELKNDTLKIYDKNSRNEETWTRIDKAEKENITCWKIHQAFRGSKWLTIEDKPRKTLKMLTDNYYQILALNSQTGEFFGSSGGKWEFKDDKHHEMVHFFSKNQDIVGDTLSFKKETNKGIWYHNGKNSKGDYIQERWKKFK</sequence>
<evidence type="ECO:0008006" key="3">
    <source>
        <dbReference type="Google" id="ProtNLM"/>
    </source>
</evidence>
<organism evidence="1 2">
    <name type="scientific">Psychroflexus salinarum</name>
    <dbReference type="NCBI Taxonomy" id="546024"/>
    <lineage>
        <taxon>Bacteria</taxon>
        <taxon>Pseudomonadati</taxon>
        <taxon>Bacteroidota</taxon>
        <taxon>Flavobacteriia</taxon>
        <taxon>Flavobacteriales</taxon>
        <taxon>Flavobacteriaceae</taxon>
        <taxon>Psychroflexus</taxon>
    </lineage>
</organism>
<name>A0ABW3GRM1_9FLAO</name>
<protein>
    <recommendedName>
        <fullName evidence="3">Membrane or secreted protein</fullName>
    </recommendedName>
</protein>
<dbReference type="Proteomes" id="UP001597049">
    <property type="component" value="Unassembled WGS sequence"/>
</dbReference>
<evidence type="ECO:0000313" key="1">
    <source>
        <dbReference type="EMBL" id="MFD0933279.1"/>
    </source>
</evidence>
<comment type="caution">
    <text evidence="1">The sequence shown here is derived from an EMBL/GenBank/DDBJ whole genome shotgun (WGS) entry which is preliminary data.</text>
</comment>
<reference evidence="2" key="1">
    <citation type="journal article" date="2019" name="Int. J. Syst. Evol. Microbiol.">
        <title>The Global Catalogue of Microorganisms (GCM) 10K type strain sequencing project: providing services to taxonomists for standard genome sequencing and annotation.</title>
        <authorList>
            <consortium name="The Broad Institute Genomics Platform"/>
            <consortium name="The Broad Institute Genome Sequencing Center for Infectious Disease"/>
            <person name="Wu L."/>
            <person name="Ma J."/>
        </authorList>
    </citation>
    <scope>NUCLEOTIDE SEQUENCE [LARGE SCALE GENOMIC DNA]</scope>
    <source>
        <strain evidence="2">CCUG 56752</strain>
    </source>
</reference>
<proteinExistence type="predicted"/>
<dbReference type="EMBL" id="JBHTIV010000013">
    <property type="protein sequence ID" value="MFD0933279.1"/>
    <property type="molecule type" value="Genomic_DNA"/>
</dbReference>